<feature type="compositionally biased region" description="Basic and acidic residues" evidence="9">
    <location>
        <begin position="369"/>
        <end position="382"/>
    </location>
</feature>
<dbReference type="STRING" id="32264.T1KZL3"/>
<evidence type="ECO:0000256" key="8">
    <source>
        <dbReference type="SAM" id="Coils"/>
    </source>
</evidence>
<comment type="subcellular location">
    <subcellularLocation>
        <location evidence="1">Nucleus</location>
    </subcellularLocation>
</comment>
<evidence type="ECO:0000256" key="6">
    <source>
        <dbReference type="ARBA" id="ARBA00023187"/>
    </source>
</evidence>
<evidence type="ECO:0000256" key="7">
    <source>
        <dbReference type="ARBA" id="ARBA00023242"/>
    </source>
</evidence>
<accession>T1KZL3</accession>
<dbReference type="PANTHER" id="PTHR12707">
    <property type="entry name" value="PINN"/>
    <property type="match status" value="1"/>
</dbReference>
<dbReference type="EMBL" id="CAEY01000742">
    <property type="status" value="NOT_ANNOTATED_CDS"/>
    <property type="molecule type" value="Genomic_DNA"/>
</dbReference>
<sequence length="419" mass="48956">MSSILDAFNSLQTEFNRVSKDLKSVEDNLKKLTGGQSSNLKRNLKRNAPDNEAVFLEGNVEEPPKRNKFIGKAFSRVHGPSWQPREPLGDNDDKEDQHHRPVLLSQVVPAVREVKSRNEALEEQPPDEKSKARNRRMFGIILGTLQKFQSEESQRKQTTKRRAEIEEKLEKMAEKERDVIRKEKKELYKKRRESQAHLRRIELKMERVQVHQEWEKSHKTLVNFIQTKTKPHLFYLPKEHTTESEKRWKQTKDKYRLILAEKRAKVQKELSEIDEMYKKETEMDDDDDDETNKSVEMDSQENTNNDAIELMEDSIDQDKVCNSKVNDSIENNQKSNVNETNNSNDKSDHEVDNSQNDDSNNHVTNDNNNSDKIDSINHHNDNAKTVIEGLMETQLGDADKSSPEQLTEKEFEPIYDDDE</sequence>
<comment type="similarity">
    <text evidence="2">Belongs to the pinin family.</text>
</comment>
<feature type="compositionally biased region" description="Polar residues" evidence="9">
    <location>
        <begin position="327"/>
        <end position="344"/>
    </location>
</feature>
<dbReference type="InterPro" id="IPR039853">
    <property type="entry name" value="Pinin"/>
</dbReference>
<feature type="region of interest" description="Disordered" evidence="9">
    <location>
        <begin position="75"/>
        <end position="98"/>
    </location>
</feature>
<dbReference type="GO" id="GO:0008380">
    <property type="term" value="P:RNA splicing"/>
    <property type="evidence" value="ECO:0007669"/>
    <property type="project" value="UniProtKB-KW"/>
</dbReference>
<organism evidence="11 12">
    <name type="scientific">Tetranychus urticae</name>
    <name type="common">Two-spotted spider mite</name>
    <dbReference type="NCBI Taxonomy" id="32264"/>
    <lineage>
        <taxon>Eukaryota</taxon>
        <taxon>Metazoa</taxon>
        <taxon>Ecdysozoa</taxon>
        <taxon>Arthropoda</taxon>
        <taxon>Chelicerata</taxon>
        <taxon>Arachnida</taxon>
        <taxon>Acari</taxon>
        <taxon>Acariformes</taxon>
        <taxon>Trombidiformes</taxon>
        <taxon>Prostigmata</taxon>
        <taxon>Eleutherengona</taxon>
        <taxon>Raphignathae</taxon>
        <taxon>Tetranychoidea</taxon>
        <taxon>Tetranychidae</taxon>
        <taxon>Tetranychus</taxon>
    </lineage>
</organism>
<dbReference type="GO" id="GO:0071013">
    <property type="term" value="C:catalytic step 2 spliceosome"/>
    <property type="evidence" value="ECO:0007669"/>
    <property type="project" value="TreeGrafter"/>
</dbReference>
<keyword evidence="12" id="KW-1185">Reference proteome</keyword>
<dbReference type="EnsemblMetazoa" id="tetur28g02010.1">
    <property type="protein sequence ID" value="tetur28g02010.1"/>
    <property type="gene ID" value="tetur28g02010"/>
</dbReference>
<feature type="coiled-coil region" evidence="8">
    <location>
        <begin position="148"/>
        <end position="190"/>
    </location>
</feature>
<feature type="compositionally biased region" description="Basic and acidic residues" evidence="9">
    <location>
        <begin position="115"/>
        <end position="131"/>
    </location>
</feature>
<evidence type="ECO:0000259" key="10">
    <source>
        <dbReference type="Pfam" id="PF04696"/>
    </source>
</evidence>
<reference evidence="11" key="2">
    <citation type="submission" date="2015-06" db="UniProtKB">
        <authorList>
            <consortium name="EnsemblMetazoa"/>
        </authorList>
    </citation>
    <scope>IDENTIFICATION</scope>
</reference>
<feature type="domain" description="Pinin/SDK/MemA protein" evidence="10">
    <location>
        <begin position="128"/>
        <end position="252"/>
    </location>
</feature>
<evidence type="ECO:0000256" key="5">
    <source>
        <dbReference type="ARBA" id="ARBA00023163"/>
    </source>
</evidence>
<evidence type="ECO:0000256" key="2">
    <source>
        <dbReference type="ARBA" id="ARBA00010386"/>
    </source>
</evidence>
<feature type="compositionally biased region" description="Low complexity" evidence="9">
    <location>
        <begin position="356"/>
        <end position="368"/>
    </location>
</feature>
<name>T1KZL3_TETUR</name>
<keyword evidence="8" id="KW-0175">Coiled coil</keyword>
<dbReference type="PANTHER" id="PTHR12707:SF0">
    <property type="entry name" value="PININ"/>
    <property type="match status" value="1"/>
</dbReference>
<feature type="region of interest" description="Disordered" evidence="9">
    <location>
        <begin position="115"/>
        <end position="134"/>
    </location>
</feature>
<dbReference type="eggNOG" id="KOG3756">
    <property type="taxonomic scope" value="Eukaryota"/>
</dbReference>
<evidence type="ECO:0000256" key="1">
    <source>
        <dbReference type="ARBA" id="ARBA00004123"/>
    </source>
</evidence>
<dbReference type="OrthoDB" id="330772at2759"/>
<dbReference type="Pfam" id="PF04696">
    <property type="entry name" value="Pinin_SDK_memA"/>
    <property type="match status" value="1"/>
</dbReference>
<dbReference type="InterPro" id="IPR006786">
    <property type="entry name" value="Pinin_SDK_MemA"/>
</dbReference>
<gene>
    <name evidence="11" type="primary">107368723</name>
</gene>
<keyword evidence="7" id="KW-0539">Nucleus</keyword>
<feature type="region of interest" description="Disordered" evidence="9">
    <location>
        <begin position="327"/>
        <end position="419"/>
    </location>
</feature>
<proteinExistence type="inferred from homology"/>
<evidence type="ECO:0000256" key="4">
    <source>
        <dbReference type="ARBA" id="ARBA00023015"/>
    </source>
</evidence>
<evidence type="ECO:0000313" key="11">
    <source>
        <dbReference type="EnsemblMetazoa" id="tetur28g02010.1"/>
    </source>
</evidence>
<dbReference type="KEGG" id="tut:107368723"/>
<dbReference type="HOGENOM" id="CLU_984578_0_0_1"/>
<feature type="region of interest" description="Disordered" evidence="9">
    <location>
        <begin position="276"/>
        <end position="305"/>
    </location>
</feature>
<dbReference type="OMA" id="RDFKAWE"/>
<evidence type="ECO:0000313" key="12">
    <source>
        <dbReference type="Proteomes" id="UP000015104"/>
    </source>
</evidence>
<reference evidence="12" key="1">
    <citation type="submission" date="2011-08" db="EMBL/GenBank/DDBJ databases">
        <authorList>
            <person name="Rombauts S."/>
        </authorList>
    </citation>
    <scope>NUCLEOTIDE SEQUENCE</scope>
    <source>
        <strain evidence="12">London</strain>
    </source>
</reference>
<dbReference type="Proteomes" id="UP000015104">
    <property type="component" value="Unassembled WGS sequence"/>
</dbReference>
<dbReference type="AlphaFoldDB" id="T1KZL3"/>
<feature type="compositionally biased region" description="Basic and acidic residues" evidence="9">
    <location>
        <begin position="397"/>
        <end position="412"/>
    </location>
</feature>
<keyword evidence="3" id="KW-0507">mRNA processing</keyword>
<keyword evidence="5" id="KW-0804">Transcription</keyword>
<evidence type="ECO:0000256" key="3">
    <source>
        <dbReference type="ARBA" id="ARBA00022664"/>
    </source>
</evidence>
<protein>
    <recommendedName>
        <fullName evidence="10">Pinin/SDK/MemA protein domain-containing protein</fullName>
    </recommendedName>
</protein>
<keyword evidence="4" id="KW-0805">Transcription regulation</keyword>
<evidence type="ECO:0000256" key="9">
    <source>
        <dbReference type="SAM" id="MobiDB-lite"/>
    </source>
</evidence>
<keyword evidence="6" id="KW-0508">mRNA splicing</keyword>
<dbReference type="GO" id="GO:0006397">
    <property type="term" value="P:mRNA processing"/>
    <property type="evidence" value="ECO:0007669"/>
    <property type="project" value="UniProtKB-KW"/>
</dbReference>